<protein>
    <recommendedName>
        <fullName evidence="2">Dipeptidylpeptidase IV N-terminal domain-containing protein</fullName>
    </recommendedName>
</protein>
<dbReference type="SUPFAM" id="SSF82171">
    <property type="entry name" value="DPP6 N-terminal domain-like"/>
    <property type="match status" value="1"/>
</dbReference>
<comment type="caution">
    <text evidence="1">The sequence shown here is derived from an EMBL/GenBank/DDBJ whole genome shotgun (WGS) entry which is preliminary data.</text>
</comment>
<feature type="non-terminal residue" evidence="1">
    <location>
        <position position="266"/>
    </location>
</feature>
<feature type="non-terminal residue" evidence="1">
    <location>
        <position position="1"/>
    </location>
</feature>
<accession>X0U462</accession>
<organism evidence="1">
    <name type="scientific">marine sediment metagenome</name>
    <dbReference type="NCBI Taxonomy" id="412755"/>
    <lineage>
        <taxon>unclassified sequences</taxon>
        <taxon>metagenomes</taxon>
        <taxon>ecological metagenomes</taxon>
    </lineage>
</organism>
<sequence length="266" mass="31510">DIMRFYWGTENQILYQQDTEGDENYKLYRLNTLSKEIICLTDFENSNTSIIDFYAKDPAEIIIGLNKRDPELSDVYRLNILTGELRMVEQNPGYVRSWMVDNDGVVRIAYAGDVLYRKDEKSEFKKLIDNQGEDDTFTIKFFTPDNKNVYAYSSVGRDKIAIVEYDLDANKEIKLLFEDPVYDAFGDDERDYFEYSTSKQKLIYALYTAEKRTLHFFDEDFKNIHNRLKEKIGNYEIQFTSISDDFNSFIFYTSSDRNEGTYYLYD</sequence>
<proteinExistence type="predicted"/>
<dbReference type="EMBL" id="BARS01026390">
    <property type="protein sequence ID" value="GAG00529.1"/>
    <property type="molecule type" value="Genomic_DNA"/>
</dbReference>
<reference evidence="1" key="1">
    <citation type="journal article" date="2014" name="Front. Microbiol.">
        <title>High frequency of phylogenetically diverse reductive dehalogenase-homologous genes in deep subseafloor sedimentary metagenomes.</title>
        <authorList>
            <person name="Kawai M."/>
            <person name="Futagami T."/>
            <person name="Toyoda A."/>
            <person name="Takaki Y."/>
            <person name="Nishi S."/>
            <person name="Hori S."/>
            <person name="Arai W."/>
            <person name="Tsubouchi T."/>
            <person name="Morono Y."/>
            <person name="Uchiyama I."/>
            <person name="Ito T."/>
            <person name="Fujiyama A."/>
            <person name="Inagaki F."/>
            <person name="Takami H."/>
        </authorList>
    </citation>
    <scope>NUCLEOTIDE SEQUENCE</scope>
    <source>
        <strain evidence="1">Expedition CK06-06</strain>
    </source>
</reference>
<dbReference type="AlphaFoldDB" id="X0U462"/>
<evidence type="ECO:0000313" key="1">
    <source>
        <dbReference type="EMBL" id="GAG00529.1"/>
    </source>
</evidence>
<name>X0U462_9ZZZZ</name>
<gene>
    <name evidence="1" type="ORF">S01H1_41594</name>
</gene>
<evidence type="ECO:0008006" key="2">
    <source>
        <dbReference type="Google" id="ProtNLM"/>
    </source>
</evidence>